<organism evidence="1 2">
    <name type="scientific">Rhizophagus irregularis</name>
    <dbReference type="NCBI Taxonomy" id="588596"/>
    <lineage>
        <taxon>Eukaryota</taxon>
        <taxon>Fungi</taxon>
        <taxon>Fungi incertae sedis</taxon>
        <taxon>Mucoromycota</taxon>
        <taxon>Glomeromycotina</taxon>
        <taxon>Glomeromycetes</taxon>
        <taxon>Glomerales</taxon>
        <taxon>Glomeraceae</taxon>
        <taxon>Rhizophagus</taxon>
    </lineage>
</organism>
<sequence>MEKEFSPDYSQEEIERNLSLLKSKLEHPTSEKDINLYGSLKQSLTNIDPSDLTWRDPEASMVLSDNSDIVKNLGHRQKTSSWNHAKV</sequence>
<dbReference type="Proteomes" id="UP000233469">
    <property type="component" value="Unassembled WGS sequence"/>
</dbReference>
<reference evidence="1 2" key="1">
    <citation type="submission" date="2016-04" db="EMBL/GenBank/DDBJ databases">
        <title>Genome analyses suggest a sexual origin of heterokaryosis in a supposedly ancient asexual fungus.</title>
        <authorList>
            <person name="Ropars J."/>
            <person name="Sedzielewska K."/>
            <person name="Noel J."/>
            <person name="Charron P."/>
            <person name="Farinelli L."/>
            <person name="Marton T."/>
            <person name="Kruger M."/>
            <person name="Pelin A."/>
            <person name="Brachmann A."/>
            <person name="Corradi N."/>
        </authorList>
    </citation>
    <scope>NUCLEOTIDE SEQUENCE [LARGE SCALE GENOMIC DNA]</scope>
    <source>
        <strain evidence="1 2">C2</strain>
    </source>
</reference>
<gene>
    <name evidence="1" type="ORF">RhiirC2_763696</name>
</gene>
<name>A0A2N1M8E9_9GLOM</name>
<comment type="caution">
    <text evidence="1">The sequence shown here is derived from an EMBL/GenBank/DDBJ whole genome shotgun (WGS) entry which is preliminary data.</text>
</comment>
<reference evidence="1 2" key="2">
    <citation type="submission" date="2017-10" db="EMBL/GenBank/DDBJ databases">
        <title>Extensive intraspecific genome diversity in a model arbuscular mycorrhizal fungus.</title>
        <authorList>
            <person name="Chen E.C.H."/>
            <person name="Morin E."/>
            <person name="Baudet D."/>
            <person name="Noel J."/>
            <person name="Ndikumana S."/>
            <person name="Charron P."/>
            <person name="St-Onge C."/>
            <person name="Giorgi J."/>
            <person name="Grigoriev I.V."/>
            <person name="Roux C."/>
            <person name="Martin F.M."/>
            <person name="Corradi N."/>
        </authorList>
    </citation>
    <scope>NUCLEOTIDE SEQUENCE [LARGE SCALE GENOMIC DNA]</scope>
    <source>
        <strain evidence="1 2">C2</strain>
    </source>
</reference>
<proteinExistence type="predicted"/>
<accession>A0A2N1M8E9</accession>
<dbReference type="VEuPathDB" id="FungiDB:FUN_023660"/>
<evidence type="ECO:0000313" key="1">
    <source>
        <dbReference type="EMBL" id="PKK57909.1"/>
    </source>
</evidence>
<dbReference type="EMBL" id="LLXL01003983">
    <property type="protein sequence ID" value="PKK57909.1"/>
    <property type="molecule type" value="Genomic_DNA"/>
</dbReference>
<dbReference type="AlphaFoldDB" id="A0A2N1M8E9"/>
<evidence type="ECO:0000313" key="2">
    <source>
        <dbReference type="Proteomes" id="UP000233469"/>
    </source>
</evidence>
<protein>
    <submittedName>
        <fullName evidence="1">Uncharacterized protein</fullName>
    </submittedName>
</protein>